<accession>A0A8D2E6B6</accession>
<reference evidence="2" key="2">
    <citation type="submission" date="2025-08" db="UniProtKB">
        <authorList>
            <consortium name="Ensembl"/>
        </authorList>
    </citation>
    <scope>IDENTIFICATION</scope>
</reference>
<dbReference type="Proteomes" id="UP000694411">
    <property type="component" value="Chromosome 2"/>
</dbReference>
<name>A0A8D2E6B6_THEGE</name>
<keyword evidence="3" id="KW-1185">Reference proteome</keyword>
<evidence type="ECO:0000256" key="1">
    <source>
        <dbReference type="SAM" id="MobiDB-lite"/>
    </source>
</evidence>
<dbReference type="Ensembl" id="ENSTGET00000001938.1">
    <property type="protein sequence ID" value="ENSTGEP00000001531.1"/>
    <property type="gene ID" value="ENSTGEG00000001423.1"/>
</dbReference>
<feature type="compositionally biased region" description="Polar residues" evidence="1">
    <location>
        <begin position="44"/>
        <end position="53"/>
    </location>
</feature>
<reference evidence="2" key="3">
    <citation type="submission" date="2025-09" db="UniProtKB">
        <authorList>
            <consortium name="Ensembl"/>
        </authorList>
    </citation>
    <scope>IDENTIFICATION</scope>
</reference>
<feature type="region of interest" description="Disordered" evidence="1">
    <location>
        <begin position="1"/>
        <end position="92"/>
    </location>
</feature>
<proteinExistence type="predicted"/>
<evidence type="ECO:0000313" key="3">
    <source>
        <dbReference type="Proteomes" id="UP000694411"/>
    </source>
</evidence>
<sequence length="307" mass="32821">MAPSKRQFPRSRRPPAIRLLPRQTPPLPPTTGAIQMPQAGPQLTKPTGRSSPQAREPLLRGQTSERRPAPSTQAWKARRQPRTDHRHLPGAAPSAVYFRTSPAIVPIGRCRAVESCLQTAPAPRGSGRPRPAWAPEALRGGGGRGFGATLSISQESVAPCFGAVESPTPPPPRGESKDLYGSEKVALSPFSFPVAQAGVPVCLLGSPGGVTMEGVAWDLHSFPLVPHWSLGNHSPVSPLWSCVPVREEALCGGQGELGQAESVSPAGPGVGRLRRRRRFRREAWESGAFRGGGEEYCHFEPLCGRCS</sequence>
<reference evidence="2" key="1">
    <citation type="submission" date="2018-05" db="EMBL/GenBank/DDBJ databases">
        <title>Whole genome of Theropithecus gelada.</title>
        <authorList>
            <person name="Chiou K.L."/>
            <person name="Snyder-Mackler N."/>
        </authorList>
    </citation>
    <scope>NUCLEOTIDE SEQUENCE [LARGE SCALE GENOMIC DNA]</scope>
</reference>
<dbReference type="AlphaFoldDB" id="A0A8D2E6B6"/>
<evidence type="ECO:0000313" key="2">
    <source>
        <dbReference type="Ensembl" id="ENSTGEP00000001531.1"/>
    </source>
</evidence>
<protein>
    <submittedName>
        <fullName evidence="2">Uncharacterized protein</fullName>
    </submittedName>
</protein>
<organism evidence="2 3">
    <name type="scientific">Theropithecus gelada</name>
    <name type="common">Gelada baboon</name>
    <dbReference type="NCBI Taxonomy" id="9565"/>
    <lineage>
        <taxon>Eukaryota</taxon>
        <taxon>Metazoa</taxon>
        <taxon>Chordata</taxon>
        <taxon>Craniata</taxon>
        <taxon>Vertebrata</taxon>
        <taxon>Euteleostomi</taxon>
        <taxon>Mammalia</taxon>
        <taxon>Eutheria</taxon>
        <taxon>Euarchontoglires</taxon>
        <taxon>Primates</taxon>
        <taxon>Haplorrhini</taxon>
        <taxon>Catarrhini</taxon>
        <taxon>Cercopithecidae</taxon>
        <taxon>Cercopithecinae</taxon>
        <taxon>Theropithecus</taxon>
    </lineage>
</organism>